<dbReference type="PANTHER" id="PTHR21237:SF23">
    <property type="entry name" value="GRPE PROTEIN HOMOLOG, MITOCHONDRIAL"/>
    <property type="match status" value="1"/>
</dbReference>
<protein>
    <recommendedName>
        <fullName evidence="8 10">Protein GrpE</fullName>
    </recommendedName>
    <alternativeName>
        <fullName evidence="9 10">HSP-70 cofactor</fullName>
    </alternativeName>
</protein>
<dbReference type="GO" id="GO:0005829">
    <property type="term" value="C:cytosol"/>
    <property type="evidence" value="ECO:0007669"/>
    <property type="project" value="TreeGrafter"/>
</dbReference>
<dbReference type="SUPFAM" id="SSF51064">
    <property type="entry name" value="Head domain of nucleotide exchange factor GrpE"/>
    <property type="match status" value="1"/>
</dbReference>
<dbReference type="SUPFAM" id="SSF58014">
    <property type="entry name" value="Coiled-coil domain of nucleotide exchange factor GrpE"/>
    <property type="match status" value="1"/>
</dbReference>
<evidence type="ECO:0000256" key="1">
    <source>
        <dbReference type="ARBA" id="ARBA00004496"/>
    </source>
</evidence>
<evidence type="ECO:0000256" key="12">
    <source>
        <dbReference type="RuleBase" id="RU004478"/>
    </source>
</evidence>
<evidence type="ECO:0000256" key="9">
    <source>
        <dbReference type="ARBA" id="ARBA00076414"/>
    </source>
</evidence>
<keyword evidence="15" id="KW-1185">Reference proteome</keyword>
<comment type="similarity">
    <text evidence="2 10 12">Belongs to the GrpE family.</text>
</comment>
<evidence type="ECO:0000313" key="14">
    <source>
        <dbReference type="EMBL" id="ASU21727.1"/>
    </source>
</evidence>
<sequence>MDSGDIMNNEENKIKEEELQQEVVDQEAEVVGTDADIDWNEQVEVDEKESQIAQLEAALLSSEAKIQEQKDSVLRAKAEVENMRRRSEQEIDKARKYALSRFAEELLPVLDNLERTIQAADAENEVVKPLVEGVDLTHKTFIGVVEKFGLKEINPEGETFNPELHQAMSIQESPDHEPNTVMFVMQKGYELNGRVIRPAMVMVSK</sequence>
<dbReference type="Gene3D" id="3.90.20.20">
    <property type="match status" value="1"/>
</dbReference>
<dbReference type="PANTHER" id="PTHR21237">
    <property type="entry name" value="GRPE PROTEIN"/>
    <property type="match status" value="1"/>
</dbReference>
<dbReference type="PROSITE" id="PS01071">
    <property type="entry name" value="GRPE"/>
    <property type="match status" value="1"/>
</dbReference>
<comment type="subcellular location">
    <subcellularLocation>
        <location evidence="1 10">Cytoplasm</location>
    </subcellularLocation>
</comment>
<dbReference type="GO" id="GO:0042803">
    <property type="term" value="F:protein homodimerization activity"/>
    <property type="evidence" value="ECO:0007669"/>
    <property type="project" value="InterPro"/>
</dbReference>
<reference evidence="14 15" key="1">
    <citation type="submission" date="2017-08" db="EMBL/GenBank/DDBJ databases">
        <title>The Vibrio qinghaiensis sp.-Q67 is a luminous bacteria isolated firstly from Qinghai lake, Qinghai province, China, which has been proved to be very sensitive to detect environmental and food pollutants. Therefore, complete genome analysis of V. qinghaiensis sp.-Q67 highlights the potential application of this strain on detection of hazards in the contaminated environments.</title>
        <authorList>
            <person name="Gong L."/>
        </authorList>
    </citation>
    <scope>NUCLEOTIDE SEQUENCE [LARGE SCALE GENOMIC DNA]</scope>
    <source>
        <strain evidence="14 15">Q67</strain>
    </source>
</reference>
<evidence type="ECO:0000256" key="4">
    <source>
        <dbReference type="ARBA" id="ARBA00022490"/>
    </source>
</evidence>
<evidence type="ECO:0000313" key="15">
    <source>
        <dbReference type="Proteomes" id="UP000215148"/>
    </source>
</evidence>
<evidence type="ECO:0000256" key="11">
    <source>
        <dbReference type="RuleBase" id="RU000639"/>
    </source>
</evidence>
<dbReference type="Proteomes" id="UP000215148">
    <property type="component" value="Chromosome 1"/>
</dbReference>
<dbReference type="GO" id="GO:0051087">
    <property type="term" value="F:protein-folding chaperone binding"/>
    <property type="evidence" value="ECO:0007669"/>
    <property type="project" value="InterPro"/>
</dbReference>
<keyword evidence="4 10" id="KW-0963">Cytoplasm</keyword>
<dbReference type="Pfam" id="PF01025">
    <property type="entry name" value="GrpE"/>
    <property type="match status" value="1"/>
</dbReference>
<dbReference type="InterPro" id="IPR000740">
    <property type="entry name" value="GrpE"/>
</dbReference>
<feature type="coiled-coil region" evidence="13">
    <location>
        <begin position="7"/>
        <end position="97"/>
    </location>
</feature>
<name>A0A223MWM5_9VIBR</name>
<evidence type="ECO:0000256" key="5">
    <source>
        <dbReference type="ARBA" id="ARBA00023016"/>
    </source>
</evidence>
<dbReference type="PRINTS" id="PR00773">
    <property type="entry name" value="GRPEPROTEIN"/>
</dbReference>
<proteinExistence type="inferred from homology"/>
<comment type="function">
    <text evidence="7 10 11">Participates actively in the response to hyperosmotic and heat shock by preventing the aggregation of stress-denatured proteins, in association with DnaK and GrpE. It is the nucleotide exchange factor for DnaK and may function as a thermosensor. Unfolded proteins bind initially to DnaJ; upon interaction with the DnaJ-bound protein, DnaK hydrolyzes its bound ATP, resulting in the formation of a stable complex. GrpE releases ADP from DnaK; ATP binding to DnaK triggers the release of the substrate protein, thus completing the reaction cycle. Several rounds of ATP-dependent interactions between DnaJ, DnaK and GrpE are required for fully efficient folding.</text>
</comment>
<dbReference type="HAMAP" id="MF_01151">
    <property type="entry name" value="GrpE"/>
    <property type="match status" value="1"/>
</dbReference>
<dbReference type="KEGG" id="vqi:CCZ37_03570"/>
<evidence type="ECO:0000256" key="6">
    <source>
        <dbReference type="ARBA" id="ARBA00023186"/>
    </source>
</evidence>
<dbReference type="InterPro" id="IPR009012">
    <property type="entry name" value="GrpE_head"/>
</dbReference>
<keyword evidence="6 10" id="KW-0143">Chaperone</keyword>
<evidence type="ECO:0000256" key="2">
    <source>
        <dbReference type="ARBA" id="ARBA00009054"/>
    </source>
</evidence>
<keyword evidence="13" id="KW-0175">Coiled coil</keyword>
<dbReference type="GO" id="GO:0006457">
    <property type="term" value="P:protein folding"/>
    <property type="evidence" value="ECO:0007669"/>
    <property type="project" value="InterPro"/>
</dbReference>
<dbReference type="EMBL" id="CP022741">
    <property type="protein sequence ID" value="ASU21727.1"/>
    <property type="molecule type" value="Genomic_DNA"/>
</dbReference>
<keyword evidence="5 10" id="KW-0346">Stress response</keyword>
<dbReference type="NCBIfam" id="NF010737">
    <property type="entry name" value="PRK14139.1"/>
    <property type="match status" value="1"/>
</dbReference>
<dbReference type="GO" id="GO:0000774">
    <property type="term" value="F:adenyl-nucleotide exchange factor activity"/>
    <property type="evidence" value="ECO:0007669"/>
    <property type="project" value="InterPro"/>
</dbReference>
<dbReference type="InterPro" id="IPR013805">
    <property type="entry name" value="GrpE_CC"/>
</dbReference>
<evidence type="ECO:0000256" key="7">
    <source>
        <dbReference type="ARBA" id="ARBA00053401"/>
    </source>
</evidence>
<evidence type="ECO:0000256" key="13">
    <source>
        <dbReference type="SAM" id="Coils"/>
    </source>
</evidence>
<dbReference type="GO" id="GO:0051082">
    <property type="term" value="F:unfolded protein binding"/>
    <property type="evidence" value="ECO:0007669"/>
    <property type="project" value="TreeGrafter"/>
</dbReference>
<evidence type="ECO:0000256" key="8">
    <source>
        <dbReference type="ARBA" id="ARBA00072274"/>
    </source>
</evidence>
<evidence type="ECO:0000256" key="10">
    <source>
        <dbReference type="HAMAP-Rule" id="MF_01151"/>
    </source>
</evidence>
<dbReference type="NCBIfam" id="NF010748">
    <property type="entry name" value="PRK14150.1"/>
    <property type="match status" value="1"/>
</dbReference>
<dbReference type="CDD" id="cd00446">
    <property type="entry name" value="GrpE"/>
    <property type="match status" value="1"/>
</dbReference>
<dbReference type="FunFam" id="2.30.22.10:FF:000001">
    <property type="entry name" value="Protein GrpE"/>
    <property type="match status" value="1"/>
</dbReference>
<organism evidence="14 15">
    <name type="scientific">Vibrio qinghaiensis</name>
    <dbReference type="NCBI Taxonomy" id="2025808"/>
    <lineage>
        <taxon>Bacteria</taxon>
        <taxon>Pseudomonadati</taxon>
        <taxon>Pseudomonadota</taxon>
        <taxon>Gammaproteobacteria</taxon>
        <taxon>Vibrionales</taxon>
        <taxon>Vibrionaceae</taxon>
        <taxon>Vibrio</taxon>
    </lineage>
</organism>
<dbReference type="Gene3D" id="2.30.22.10">
    <property type="entry name" value="Head domain of nucleotide exchange factor GrpE"/>
    <property type="match status" value="1"/>
</dbReference>
<accession>A0A223MWM5</accession>
<evidence type="ECO:0000256" key="3">
    <source>
        <dbReference type="ARBA" id="ARBA00011738"/>
    </source>
</evidence>
<gene>
    <name evidence="10" type="primary">grpE</name>
    <name evidence="14" type="ORF">CCZ37_03570</name>
</gene>
<dbReference type="AlphaFoldDB" id="A0A223MWM5"/>
<comment type="subunit">
    <text evidence="3 10">Homodimer.</text>
</comment>
<dbReference type="NCBIfam" id="NF010738">
    <property type="entry name" value="PRK14140.1"/>
    <property type="match status" value="1"/>
</dbReference>